<evidence type="ECO:0000313" key="1">
    <source>
        <dbReference type="EMBL" id="MBC8594778.1"/>
    </source>
</evidence>
<organism evidence="1 2">
    <name type="scientific">Jilunia laotingensis</name>
    <dbReference type="NCBI Taxonomy" id="2763675"/>
    <lineage>
        <taxon>Bacteria</taxon>
        <taxon>Pseudomonadati</taxon>
        <taxon>Bacteroidota</taxon>
        <taxon>Bacteroidia</taxon>
        <taxon>Bacteroidales</taxon>
        <taxon>Bacteroidaceae</taxon>
        <taxon>Jilunia</taxon>
    </lineage>
</organism>
<gene>
    <name evidence="1" type="ORF">H8744_16330</name>
</gene>
<reference evidence="1" key="1">
    <citation type="submission" date="2020-08" db="EMBL/GenBank/DDBJ databases">
        <title>Genome public.</title>
        <authorList>
            <person name="Liu C."/>
            <person name="Sun Q."/>
        </authorList>
    </citation>
    <scope>NUCLEOTIDE SEQUENCE</scope>
    <source>
        <strain evidence="1">N12</strain>
    </source>
</reference>
<accession>A0A926ISI6</accession>
<dbReference type="RefSeq" id="WP_262435868.1">
    <property type="nucleotide sequence ID" value="NZ_JACRTF010000001.1"/>
</dbReference>
<name>A0A926ISI6_9BACT</name>
<evidence type="ECO:0000313" key="2">
    <source>
        <dbReference type="Proteomes" id="UP000651085"/>
    </source>
</evidence>
<dbReference type="EMBL" id="JACRTF010000001">
    <property type="protein sequence ID" value="MBC8594778.1"/>
    <property type="molecule type" value="Genomic_DNA"/>
</dbReference>
<protein>
    <submittedName>
        <fullName evidence="1">Uncharacterized protein</fullName>
    </submittedName>
</protein>
<comment type="caution">
    <text evidence="1">The sequence shown here is derived from an EMBL/GenBank/DDBJ whole genome shotgun (WGS) entry which is preliminary data.</text>
</comment>
<dbReference type="Proteomes" id="UP000651085">
    <property type="component" value="Unassembled WGS sequence"/>
</dbReference>
<keyword evidence="2" id="KW-1185">Reference proteome</keyword>
<sequence>MKFFHASVKHNCSYFFGLLASHRRFAEINYGRVPKSQEKSRKEINNIMTDYREYHVALTDVTSNAFLGNYTISTFTNEGAIEGAIIEAGRAQSGHSFSAKIYYDLPNGLHSPVQTVTKNTLTPIP</sequence>
<proteinExistence type="predicted"/>
<dbReference type="AlphaFoldDB" id="A0A926ISI6"/>